<name>A0A4V1RTU7_9HYPH</name>
<dbReference type="Pfam" id="PF01609">
    <property type="entry name" value="DDE_Tnp_1"/>
    <property type="match status" value="1"/>
</dbReference>
<dbReference type="PANTHER" id="PTHR30007">
    <property type="entry name" value="PHP DOMAIN PROTEIN"/>
    <property type="match status" value="1"/>
</dbReference>
<dbReference type="OrthoDB" id="9798237at2"/>
<dbReference type="PANTHER" id="PTHR30007:SF0">
    <property type="entry name" value="TRANSPOSASE"/>
    <property type="match status" value="1"/>
</dbReference>
<evidence type="ECO:0000259" key="2">
    <source>
        <dbReference type="Pfam" id="PF01609"/>
    </source>
</evidence>
<dbReference type="AlphaFoldDB" id="A0A4V1RTU7"/>
<feature type="region of interest" description="Disordered" evidence="1">
    <location>
        <begin position="111"/>
        <end position="137"/>
    </location>
</feature>
<accession>A0A4V1RTU7</accession>
<evidence type="ECO:0000313" key="4">
    <source>
        <dbReference type="EMBL" id="RYC28894.1"/>
    </source>
</evidence>
<comment type="caution">
    <text evidence="4">The sequence shown here is derived from an EMBL/GenBank/DDBJ whole genome shotgun (WGS) entry which is preliminary data.</text>
</comment>
<dbReference type="GO" id="GO:0003677">
    <property type="term" value="F:DNA binding"/>
    <property type="evidence" value="ECO:0007669"/>
    <property type="project" value="InterPro"/>
</dbReference>
<proteinExistence type="predicted"/>
<dbReference type="NCBIfam" id="NF033580">
    <property type="entry name" value="transpos_IS5_3"/>
    <property type="match status" value="1"/>
</dbReference>
<keyword evidence="5" id="KW-1185">Reference proteome</keyword>
<dbReference type="GO" id="GO:0006313">
    <property type="term" value="P:DNA transposition"/>
    <property type="evidence" value="ECO:0007669"/>
    <property type="project" value="InterPro"/>
</dbReference>
<evidence type="ECO:0000313" key="5">
    <source>
        <dbReference type="Proteomes" id="UP000290759"/>
    </source>
</evidence>
<dbReference type="GO" id="GO:0004803">
    <property type="term" value="F:transposase activity"/>
    <property type="evidence" value="ECO:0007669"/>
    <property type="project" value="InterPro"/>
</dbReference>
<protein>
    <submittedName>
        <fullName evidence="4">IS5 family transposase</fullName>
    </submittedName>
</protein>
<reference evidence="4 5" key="2">
    <citation type="submission" date="2019-02" db="EMBL/GenBank/DDBJ databases">
        <title>'Lichenibacterium ramalinii' gen. nov. sp. nov., 'Lichenibacterium minor' gen. nov. sp. nov.</title>
        <authorList>
            <person name="Pankratov T."/>
        </authorList>
    </citation>
    <scope>NUCLEOTIDE SEQUENCE [LARGE SCALE GENOMIC DNA]</scope>
    <source>
        <strain evidence="4 5">RmlP026</strain>
    </source>
</reference>
<dbReference type="InterPro" id="IPR025161">
    <property type="entry name" value="IS402-like_dom"/>
</dbReference>
<evidence type="ECO:0000259" key="3">
    <source>
        <dbReference type="Pfam" id="PF13340"/>
    </source>
</evidence>
<evidence type="ECO:0000256" key="1">
    <source>
        <dbReference type="SAM" id="MobiDB-lite"/>
    </source>
</evidence>
<feature type="domain" description="Insertion element IS402-like" evidence="3">
    <location>
        <begin position="21"/>
        <end position="93"/>
    </location>
</feature>
<dbReference type="Proteomes" id="UP000290759">
    <property type="component" value="Unassembled WGS sequence"/>
</dbReference>
<reference evidence="4 5" key="1">
    <citation type="submission" date="2018-12" db="EMBL/GenBank/DDBJ databases">
        <authorList>
            <person name="Grouzdev D.S."/>
            <person name="Krutkina M.S."/>
        </authorList>
    </citation>
    <scope>NUCLEOTIDE SEQUENCE [LARGE SCALE GENOMIC DNA]</scope>
    <source>
        <strain evidence="4 5">RmlP026</strain>
    </source>
</reference>
<dbReference type="Pfam" id="PF13340">
    <property type="entry name" value="DUF4096"/>
    <property type="match status" value="1"/>
</dbReference>
<sequence length="270" mass="29998">MWTPATREQHSRSDLRYSTDLTDAEWAVLEPLLPSANPLGRPRLWSLRDIVNGIFFVLRGGVPWRLLPKDLPPKSTVYGSFSAWRDDGLFAGINHHLVMLDRERAGRDASPTAAVLDSQSVKTTESGGPRGYDAGKKVKGRKRQVLVDTDGRALVLAPQPADVQDRDGAVPVLKQSRRSYPFIVKAFADAGYAGDKPASATLIAVEIVRKSPGQVGFVVHPRRWVVERFFAWISRNRRLWKDPEATIASAKAFLYAASVMMLLHRLGCKT</sequence>
<dbReference type="EMBL" id="QYBB01000092">
    <property type="protein sequence ID" value="RYC28894.1"/>
    <property type="molecule type" value="Genomic_DNA"/>
</dbReference>
<feature type="compositionally biased region" description="Polar residues" evidence="1">
    <location>
        <begin position="117"/>
        <end position="126"/>
    </location>
</feature>
<organism evidence="4 5">
    <name type="scientific">Lichenibacterium minor</name>
    <dbReference type="NCBI Taxonomy" id="2316528"/>
    <lineage>
        <taxon>Bacteria</taxon>
        <taxon>Pseudomonadati</taxon>
        <taxon>Pseudomonadota</taxon>
        <taxon>Alphaproteobacteria</taxon>
        <taxon>Hyphomicrobiales</taxon>
        <taxon>Lichenihabitantaceae</taxon>
        <taxon>Lichenibacterium</taxon>
    </lineage>
</organism>
<gene>
    <name evidence="4" type="ORF">D3273_26860</name>
</gene>
<dbReference type="InterPro" id="IPR002559">
    <property type="entry name" value="Transposase_11"/>
</dbReference>
<dbReference type="RefSeq" id="WP_129230019.1">
    <property type="nucleotide sequence ID" value="NZ_QYBB01000092.1"/>
</dbReference>
<feature type="domain" description="Transposase IS4-like" evidence="2">
    <location>
        <begin position="111"/>
        <end position="257"/>
    </location>
</feature>